<dbReference type="PaxDb" id="121845-A0A3Q0JFB7"/>
<dbReference type="AlphaFoldDB" id="A0A3Q0JFB7"/>
<feature type="compositionally biased region" description="Polar residues" evidence="1">
    <location>
        <begin position="95"/>
        <end position="120"/>
    </location>
</feature>
<keyword evidence="2" id="KW-1185">Reference proteome</keyword>
<dbReference type="GeneID" id="113471911"/>
<dbReference type="KEGG" id="dci:113471911"/>
<accession>A0A3Q0JFB7</accession>
<protein>
    <submittedName>
        <fullName evidence="3">Uncharacterized protein LOC113471911</fullName>
    </submittedName>
</protein>
<dbReference type="SUPFAM" id="SSF52266">
    <property type="entry name" value="SGNH hydrolase"/>
    <property type="match status" value="1"/>
</dbReference>
<proteinExistence type="predicted"/>
<dbReference type="InterPro" id="IPR036514">
    <property type="entry name" value="SGNH_hydro_sf"/>
</dbReference>
<name>A0A3Q0JFB7_DIACI</name>
<evidence type="ECO:0000313" key="3">
    <source>
        <dbReference type="RefSeq" id="XP_026687177.1"/>
    </source>
</evidence>
<dbReference type="Proteomes" id="UP000079169">
    <property type="component" value="Unplaced"/>
</dbReference>
<evidence type="ECO:0000313" key="2">
    <source>
        <dbReference type="Proteomes" id="UP000079169"/>
    </source>
</evidence>
<evidence type="ECO:0000256" key="1">
    <source>
        <dbReference type="SAM" id="MobiDB-lite"/>
    </source>
</evidence>
<sequence>MEFSWKFPDDDVIITDDGYKFSNASKLRPTTKYLLFKCSHYGCRAKITMSLDKSKPLTIDFQHSHGSSEPSISKKKSSVSLQQKSIEKSKPSPIQKITNSTKISSPANNSNQRSFTTNSANKEKITKKPNLANLLTKNVNSNSTQKQEFNQKKPLPCTPVLSNTSATPHDKEKQIHDNLGPNLPYLSQTPTTSQVSIPVSDDLQGVATSSTKQKLYIITDSMGRGLASLLLDLLPQLEITQFTYPNASFRQCLDRAESICAGLTKEDFLFILSGTNNTTDLSFNSCPLLSFKSIANLRYKTNVIISSIPYRHDGFSYQNTNIYYANEYLKNKCLAMNINYLHINGLFNRREYTKHGLHLNLSGKKTLGLKLRDYIESHLLLAVNPSLSQLMDRTSSSRFVPSTEQNLMDVTCPFQQSILDETFSMTTPNPSILDETFSMTTPNPQTKPNHSTIINSEQDTSNDSILYHSADILLDNTCTSPSGVESAQQFFR</sequence>
<dbReference type="RefSeq" id="XP_026687177.1">
    <property type="nucleotide sequence ID" value="XM_026831376.1"/>
</dbReference>
<reference evidence="3" key="1">
    <citation type="submission" date="2025-08" db="UniProtKB">
        <authorList>
            <consortium name="RefSeq"/>
        </authorList>
    </citation>
    <scope>IDENTIFICATION</scope>
</reference>
<feature type="region of interest" description="Disordered" evidence="1">
    <location>
        <begin position="61"/>
        <end position="134"/>
    </location>
</feature>
<gene>
    <name evidence="3" type="primary">LOC113471911</name>
</gene>
<organism evidence="2 3">
    <name type="scientific">Diaphorina citri</name>
    <name type="common">Asian citrus psyllid</name>
    <dbReference type="NCBI Taxonomy" id="121845"/>
    <lineage>
        <taxon>Eukaryota</taxon>
        <taxon>Metazoa</taxon>
        <taxon>Ecdysozoa</taxon>
        <taxon>Arthropoda</taxon>
        <taxon>Hexapoda</taxon>
        <taxon>Insecta</taxon>
        <taxon>Pterygota</taxon>
        <taxon>Neoptera</taxon>
        <taxon>Paraneoptera</taxon>
        <taxon>Hemiptera</taxon>
        <taxon>Sternorrhyncha</taxon>
        <taxon>Psylloidea</taxon>
        <taxon>Psyllidae</taxon>
        <taxon>Diaphorininae</taxon>
        <taxon>Diaphorina</taxon>
    </lineage>
</organism>
<dbReference type="Gene3D" id="3.40.50.1110">
    <property type="entry name" value="SGNH hydrolase"/>
    <property type="match status" value="1"/>
</dbReference>